<feature type="region of interest" description="Disordered" evidence="7">
    <location>
        <begin position="1"/>
        <end position="43"/>
    </location>
</feature>
<evidence type="ECO:0000256" key="1">
    <source>
        <dbReference type="ARBA" id="ARBA00004123"/>
    </source>
</evidence>
<dbReference type="GO" id="GO:0045944">
    <property type="term" value="P:positive regulation of transcription by RNA polymerase II"/>
    <property type="evidence" value="ECO:0007669"/>
    <property type="project" value="TreeGrafter"/>
</dbReference>
<dbReference type="Proteomes" id="UP000664132">
    <property type="component" value="Unassembled WGS sequence"/>
</dbReference>
<feature type="region of interest" description="Disordered" evidence="7">
    <location>
        <begin position="654"/>
        <end position="698"/>
    </location>
</feature>
<dbReference type="PANTHER" id="PTHR47540">
    <property type="entry name" value="THIAMINE REPRESSIBLE GENES REGULATORY PROTEIN THI5"/>
    <property type="match status" value="1"/>
</dbReference>
<evidence type="ECO:0000256" key="5">
    <source>
        <dbReference type="ARBA" id="ARBA00023163"/>
    </source>
</evidence>
<dbReference type="OrthoDB" id="422427at2759"/>
<name>A0A8H7W549_9HELO</name>
<keyword evidence="2" id="KW-0862">Zinc</keyword>
<dbReference type="GO" id="GO:0005634">
    <property type="term" value="C:nucleus"/>
    <property type="evidence" value="ECO:0007669"/>
    <property type="project" value="UniProtKB-SubCell"/>
</dbReference>
<evidence type="ECO:0000256" key="2">
    <source>
        <dbReference type="ARBA" id="ARBA00022833"/>
    </source>
</evidence>
<comment type="subcellular location">
    <subcellularLocation>
        <location evidence="1">Nucleus</location>
    </subcellularLocation>
</comment>
<dbReference type="Pfam" id="PF04082">
    <property type="entry name" value="Fungal_trans"/>
    <property type="match status" value="1"/>
</dbReference>
<feature type="region of interest" description="Disordered" evidence="7">
    <location>
        <begin position="776"/>
        <end position="803"/>
    </location>
</feature>
<evidence type="ECO:0000256" key="4">
    <source>
        <dbReference type="ARBA" id="ARBA00023125"/>
    </source>
</evidence>
<evidence type="ECO:0000313" key="9">
    <source>
        <dbReference type="EMBL" id="KAG4411239.1"/>
    </source>
</evidence>
<sequence>MTNSLGQPRHLAEACRTLESDDEDGSLAASAPSAPDNLEPRQRRKRVLQACHCVYEDSRRRKREPHPQQQNVLNARLQKMKSLLAMILPSANLDDSTLDANGPHELLSKIRNEHRHSPIQEQQNQRLSTAPREGDALLESMVDSSGVLAKDDLGQWDFYGQASGVMFVRGLQKDVPKMHAMDPRALPAPRVEAVPQLLENPKPETEFSVDGLPSKADAIALCQTALSDVFVLTRFIHQPTFYAIVERIYTIPSRDFDCEERRALPLLYAVLAIGSLFSKDSGAQSGQGENERYALFSGAHRFLNITSCRHLTCLQSICCLIIFLQSVAQFDNSYFYMGIAIDVYLSGLLGMPQMLNEEDIDQDYPLEVDDVFIRLDGISPMRPPNVSYMVFVNAHSRLIRILLKVMRYIYPTTGWKSNVGRRHLLCISYAKIREIEGELRSWTVELNFILRPTGQTSPDVEMVQHLLHMSFAHVEMVLYRPFLHYLSGRLGSKGNAHAKACARACLKVSQKIVERMEQMAQEGVLIGSHWFTMYTAYFAVLNLLYFVHEGPPSRLRDSAVRDAFRGRDALASFGKHSLAAARCVQSLMGLFQDLPERCQYEHSDQSPDDPANHVSQTMAVSNHPTSSSFQPPDSYLEPFHFSAALGDFESSVLQHASRPAPQHHRTLPSAQNGLLLPPAPSSSSGGGPSSSTPVNGLLEFTMPDPLAYVHPSQSSREHPQLRDCLSPVQEHRDLSETNHDPSDLELADFLLAFDGNDGPMFGVMPSSVQLLYSARDFTSPQPSGSAAHCANPSATVNEWSSEQ</sequence>
<dbReference type="GO" id="GO:0043565">
    <property type="term" value="F:sequence-specific DNA binding"/>
    <property type="evidence" value="ECO:0007669"/>
    <property type="project" value="TreeGrafter"/>
</dbReference>
<dbReference type="PANTHER" id="PTHR47540:SF1">
    <property type="entry name" value="ACTIVATOR OF STRESS GENES 1-RELATED"/>
    <property type="match status" value="1"/>
</dbReference>
<feature type="domain" description="Xylanolytic transcriptional activator regulatory" evidence="8">
    <location>
        <begin position="235"/>
        <end position="342"/>
    </location>
</feature>
<evidence type="ECO:0000256" key="3">
    <source>
        <dbReference type="ARBA" id="ARBA00023015"/>
    </source>
</evidence>
<feature type="compositionally biased region" description="Polar residues" evidence="7">
    <location>
        <begin position="792"/>
        <end position="803"/>
    </location>
</feature>
<dbReference type="GO" id="GO:0006351">
    <property type="term" value="P:DNA-templated transcription"/>
    <property type="evidence" value="ECO:0007669"/>
    <property type="project" value="InterPro"/>
</dbReference>
<accession>A0A8H7W549</accession>
<proteinExistence type="predicted"/>
<protein>
    <recommendedName>
        <fullName evidence="8">Xylanolytic transcriptional activator regulatory domain-containing protein</fullName>
    </recommendedName>
</protein>
<dbReference type="CDD" id="cd12148">
    <property type="entry name" value="fungal_TF_MHR"/>
    <property type="match status" value="1"/>
</dbReference>
<reference evidence="9" key="1">
    <citation type="submission" date="2021-02" db="EMBL/GenBank/DDBJ databases">
        <title>Genome sequence Cadophora malorum strain M34.</title>
        <authorList>
            <person name="Stefanovic E."/>
            <person name="Vu D."/>
            <person name="Scully C."/>
            <person name="Dijksterhuis J."/>
            <person name="Roader J."/>
            <person name="Houbraken J."/>
        </authorList>
    </citation>
    <scope>NUCLEOTIDE SEQUENCE</scope>
    <source>
        <strain evidence="9">M34</strain>
    </source>
</reference>
<gene>
    <name evidence="9" type="ORF">IFR04_015631</name>
</gene>
<evidence type="ECO:0000256" key="6">
    <source>
        <dbReference type="ARBA" id="ARBA00023242"/>
    </source>
</evidence>
<evidence type="ECO:0000259" key="8">
    <source>
        <dbReference type="Pfam" id="PF04082"/>
    </source>
</evidence>
<keyword evidence="3" id="KW-0805">Transcription regulation</keyword>
<organism evidence="9 10">
    <name type="scientific">Cadophora malorum</name>
    <dbReference type="NCBI Taxonomy" id="108018"/>
    <lineage>
        <taxon>Eukaryota</taxon>
        <taxon>Fungi</taxon>
        <taxon>Dikarya</taxon>
        <taxon>Ascomycota</taxon>
        <taxon>Pezizomycotina</taxon>
        <taxon>Leotiomycetes</taxon>
        <taxon>Helotiales</taxon>
        <taxon>Ploettnerulaceae</taxon>
        <taxon>Cadophora</taxon>
    </lineage>
</organism>
<comment type="caution">
    <text evidence="9">The sequence shown here is derived from an EMBL/GenBank/DDBJ whole genome shotgun (WGS) entry which is preliminary data.</text>
</comment>
<keyword evidence="4" id="KW-0238">DNA-binding</keyword>
<dbReference type="GO" id="GO:0008270">
    <property type="term" value="F:zinc ion binding"/>
    <property type="evidence" value="ECO:0007669"/>
    <property type="project" value="InterPro"/>
</dbReference>
<dbReference type="InterPro" id="IPR051711">
    <property type="entry name" value="Stress_Response_Reg"/>
</dbReference>
<feature type="compositionally biased region" description="Basic and acidic residues" evidence="7">
    <location>
        <begin position="10"/>
        <end position="19"/>
    </location>
</feature>
<dbReference type="AlphaFoldDB" id="A0A8H7W549"/>
<dbReference type="EMBL" id="JAFJYH010000502">
    <property type="protein sequence ID" value="KAG4411239.1"/>
    <property type="molecule type" value="Genomic_DNA"/>
</dbReference>
<evidence type="ECO:0000256" key="7">
    <source>
        <dbReference type="SAM" id="MobiDB-lite"/>
    </source>
</evidence>
<evidence type="ECO:0000313" key="10">
    <source>
        <dbReference type="Proteomes" id="UP000664132"/>
    </source>
</evidence>
<keyword evidence="5" id="KW-0804">Transcription</keyword>
<keyword evidence="10" id="KW-1185">Reference proteome</keyword>
<keyword evidence="6" id="KW-0539">Nucleus</keyword>
<dbReference type="InterPro" id="IPR007219">
    <property type="entry name" value="XnlR_reg_dom"/>
</dbReference>